<keyword evidence="5" id="KW-1185">Reference proteome</keyword>
<feature type="compositionally biased region" description="Basic and acidic residues" evidence="2">
    <location>
        <begin position="384"/>
        <end position="397"/>
    </location>
</feature>
<dbReference type="CDD" id="cd17470">
    <property type="entry name" value="T3SS_Flik_C"/>
    <property type="match status" value="1"/>
</dbReference>
<evidence type="ECO:0000313" key="5">
    <source>
        <dbReference type="Proteomes" id="UP000199322"/>
    </source>
</evidence>
<dbReference type="Pfam" id="PF02120">
    <property type="entry name" value="Flg_hook"/>
    <property type="match status" value="1"/>
</dbReference>
<proteinExistence type="predicted"/>
<feature type="compositionally biased region" description="Basic and acidic residues" evidence="2">
    <location>
        <begin position="547"/>
        <end position="564"/>
    </location>
</feature>
<reference evidence="4 5" key="1">
    <citation type="submission" date="2016-10" db="EMBL/GenBank/DDBJ databases">
        <authorList>
            <person name="de Groot N.N."/>
        </authorList>
    </citation>
    <scope>NUCLEOTIDE SEQUENCE [LARGE SCALE GENOMIC DNA]</scope>
    <source>
        <strain evidence="4 5">WG14</strain>
    </source>
</reference>
<organism evidence="4 5">
    <name type="scientific">Geotoga petraea</name>
    <dbReference type="NCBI Taxonomy" id="28234"/>
    <lineage>
        <taxon>Bacteria</taxon>
        <taxon>Thermotogati</taxon>
        <taxon>Thermotogota</taxon>
        <taxon>Thermotogae</taxon>
        <taxon>Petrotogales</taxon>
        <taxon>Petrotogaceae</taxon>
        <taxon>Geotoga</taxon>
    </lineage>
</organism>
<accession>A0A1G6IMR7</accession>
<dbReference type="RefSeq" id="WP_091402395.1">
    <property type="nucleotide sequence ID" value="NZ_FMYV01000001.1"/>
</dbReference>
<dbReference type="STRING" id="28234.SAMN04488588_0430"/>
<keyword evidence="1" id="KW-0175">Coiled coil</keyword>
<protein>
    <submittedName>
        <fullName evidence="4">Hook-length control protein FliK</fullName>
    </submittedName>
</protein>
<dbReference type="AlphaFoldDB" id="A0A1G6IMR7"/>
<dbReference type="EMBL" id="FMYV01000001">
    <property type="protein sequence ID" value="SDC07779.1"/>
    <property type="molecule type" value="Genomic_DNA"/>
</dbReference>
<evidence type="ECO:0000256" key="1">
    <source>
        <dbReference type="SAM" id="Coils"/>
    </source>
</evidence>
<feature type="region of interest" description="Disordered" evidence="2">
    <location>
        <begin position="531"/>
        <end position="581"/>
    </location>
</feature>
<feature type="region of interest" description="Disordered" evidence="2">
    <location>
        <begin position="384"/>
        <end position="422"/>
    </location>
</feature>
<evidence type="ECO:0000313" key="4">
    <source>
        <dbReference type="EMBL" id="SDC07779.1"/>
    </source>
</evidence>
<feature type="coiled-coil region" evidence="1">
    <location>
        <begin position="110"/>
        <end position="137"/>
    </location>
</feature>
<evidence type="ECO:0000259" key="3">
    <source>
        <dbReference type="Pfam" id="PF02120"/>
    </source>
</evidence>
<name>A0A1G6IMR7_9BACT</name>
<gene>
    <name evidence="4" type="ORF">SAMN04488588_0430</name>
</gene>
<feature type="domain" description="Flagellar hook-length control protein-like C-terminal" evidence="3">
    <location>
        <begin position="476"/>
        <end position="539"/>
    </location>
</feature>
<evidence type="ECO:0000256" key="2">
    <source>
        <dbReference type="SAM" id="MobiDB-lite"/>
    </source>
</evidence>
<feature type="compositionally biased region" description="Polar residues" evidence="2">
    <location>
        <begin position="398"/>
        <end position="414"/>
    </location>
</feature>
<dbReference type="InterPro" id="IPR038610">
    <property type="entry name" value="FliK-like_C_sf"/>
</dbReference>
<dbReference type="Gene3D" id="3.30.750.140">
    <property type="match status" value="1"/>
</dbReference>
<dbReference type="InterPro" id="IPR021136">
    <property type="entry name" value="Flagellar_hook_control-like_C"/>
</dbReference>
<dbReference type="Proteomes" id="UP000199322">
    <property type="component" value="Unassembled WGS sequence"/>
</dbReference>
<sequence length="581" mass="66818">MKASSIIENVINIKSNISKVNKNSDNNFESYINSGPNNQNRVNDKVDSEVKTENLSENKTLFKKIENIKPNKAEEKKGEEILSEKLPKKIEQIINFIGSHKVKDVSPEKVVELKELLQSLLSKIKELKSENKTDTKEEVINILKEINSKLRELFPEKDIKINLVNFKDNFVIDIDSKDKSILIQVDDEKLKVFKYKNIEKPENKNQLYKDKIPEILNINEEKTKDSKENIIETGNNSKEKQILLSLIHEEKIKSNNSSDKTLTTNDETKVSKETINNKTLLSIKDLIDRFLKQQHTAKTNKKNNDSKIKLSQMLINKNNFLKISKNISYFDLTSRLKTNTKNKIDKNVTKDGMEKATNKNTILSNDLNYNPIEKVENKEARKDYAKKKGNEKIEKTNSIENPNKNVKNNTTQENRTSKKQNIEISTVSNNKTNNPNSSLTINKTTFNQPINLREFNAQITDIINQKSTENTFREIVTIKINPPNLGNVDVEIMKNGKAISISVITENESAKNFISRTIQSLIGSLRDQGFNPVNVKVETPPEPDLMDTEKQDDQKNKQEQQKEEKDEDKEFENILRGEENV</sequence>
<feature type="compositionally biased region" description="Basic and acidic residues" evidence="2">
    <location>
        <begin position="571"/>
        <end position="581"/>
    </location>
</feature>